<evidence type="ECO:0008006" key="4">
    <source>
        <dbReference type="Google" id="ProtNLM"/>
    </source>
</evidence>
<evidence type="ECO:0000313" key="2">
    <source>
        <dbReference type="EMBL" id="AWB50653.1"/>
    </source>
</evidence>
<geneLocation type="plasmid" evidence="2">
    <name>unnamed1</name>
</geneLocation>
<organism evidence="2 3">
    <name type="scientific">Paragemmobacter aquarius</name>
    <dbReference type="NCBI Taxonomy" id="2169400"/>
    <lineage>
        <taxon>Bacteria</taxon>
        <taxon>Pseudomonadati</taxon>
        <taxon>Pseudomonadota</taxon>
        <taxon>Alphaproteobacteria</taxon>
        <taxon>Rhodobacterales</taxon>
        <taxon>Paracoccaceae</taxon>
        <taxon>Paragemmobacter</taxon>
    </lineage>
</organism>
<proteinExistence type="predicted"/>
<dbReference type="OrthoDB" id="7666115at2"/>
<gene>
    <name evidence="2" type="ORF">HYN69_18835</name>
</gene>
<dbReference type="AlphaFoldDB" id="A0A2S0US83"/>
<dbReference type="Pfam" id="PF11776">
    <property type="entry name" value="RcnB"/>
    <property type="match status" value="1"/>
</dbReference>
<feature type="chain" id="PRO_5015571414" description="Nickel/cobalt transporter regulator" evidence="1">
    <location>
        <begin position="21"/>
        <end position="103"/>
    </location>
</feature>
<evidence type="ECO:0000256" key="1">
    <source>
        <dbReference type="SAM" id="SignalP"/>
    </source>
</evidence>
<sequence>MKYFSVALVIAASLSAPVFAGNGNGCPPGLAKKAVPCVPPGQAKKWMLGERLPIRTPWYEVRDWERFGLPEPLDGSRYVRVDNDILRVAIATGIVLEALGVID</sequence>
<name>A0A2S0US83_9RHOB</name>
<keyword evidence="3" id="KW-1185">Reference proteome</keyword>
<protein>
    <recommendedName>
        <fullName evidence="4">Nickel/cobalt transporter regulator</fullName>
    </recommendedName>
</protein>
<reference evidence="2 3" key="1">
    <citation type="submission" date="2018-04" db="EMBL/GenBank/DDBJ databases">
        <title>Genome sequencing of Gemmobacter.</title>
        <authorList>
            <person name="Yi H."/>
            <person name="Baek M.-G."/>
        </authorList>
    </citation>
    <scope>NUCLEOTIDE SEQUENCE [LARGE SCALE GENOMIC DNA]</scope>
    <source>
        <strain evidence="2 3">HYN0069</strain>
        <plasmid evidence="3">Plasmid unnamed1</plasmid>
    </source>
</reference>
<dbReference type="RefSeq" id="WP_108437458.1">
    <property type="nucleotide sequence ID" value="NZ_CP028919.1"/>
</dbReference>
<feature type="signal peptide" evidence="1">
    <location>
        <begin position="1"/>
        <end position="20"/>
    </location>
</feature>
<keyword evidence="2" id="KW-0614">Plasmid</keyword>
<dbReference type="InterPro" id="IPR024572">
    <property type="entry name" value="RcnB"/>
</dbReference>
<dbReference type="Proteomes" id="UP000244496">
    <property type="component" value="Plasmid unnamed1"/>
</dbReference>
<accession>A0A2S0US83</accession>
<dbReference type="EMBL" id="CP028919">
    <property type="protein sequence ID" value="AWB50653.1"/>
    <property type="molecule type" value="Genomic_DNA"/>
</dbReference>
<dbReference type="KEGG" id="geh:HYN69_18835"/>
<keyword evidence="1" id="KW-0732">Signal</keyword>
<evidence type="ECO:0000313" key="3">
    <source>
        <dbReference type="Proteomes" id="UP000244496"/>
    </source>
</evidence>
<dbReference type="Gene3D" id="3.10.450.160">
    <property type="entry name" value="inner membrane protein cigr"/>
    <property type="match status" value="1"/>
</dbReference>